<evidence type="ECO:0000256" key="1">
    <source>
        <dbReference type="ARBA" id="ARBA00004651"/>
    </source>
</evidence>
<evidence type="ECO:0000256" key="8">
    <source>
        <dbReference type="SAM" id="Phobius"/>
    </source>
</evidence>
<gene>
    <name evidence="10" type="ORF">KDK95_28980</name>
</gene>
<dbReference type="RefSeq" id="WP_212521497.1">
    <property type="nucleotide sequence ID" value="NZ_JAGSOH010000128.1"/>
</dbReference>
<evidence type="ECO:0000256" key="7">
    <source>
        <dbReference type="SAM" id="MobiDB-lite"/>
    </source>
</evidence>
<organism evidence="10 11">
    <name type="scientific">Actinospica acidithermotolerans</name>
    <dbReference type="NCBI Taxonomy" id="2828514"/>
    <lineage>
        <taxon>Bacteria</taxon>
        <taxon>Bacillati</taxon>
        <taxon>Actinomycetota</taxon>
        <taxon>Actinomycetes</taxon>
        <taxon>Catenulisporales</taxon>
        <taxon>Actinospicaceae</taxon>
        <taxon>Actinospica</taxon>
    </lineage>
</organism>
<dbReference type="AlphaFoldDB" id="A0A941EFC6"/>
<feature type="transmembrane region" description="Helical" evidence="8">
    <location>
        <begin position="130"/>
        <end position="147"/>
    </location>
</feature>
<dbReference type="SUPFAM" id="SSF103481">
    <property type="entry name" value="Multidrug resistance efflux transporter EmrE"/>
    <property type="match status" value="2"/>
</dbReference>
<reference evidence="10" key="1">
    <citation type="submission" date="2021-04" db="EMBL/GenBank/DDBJ databases">
        <title>Genome based classification of Actinospica acidithermotolerans sp. nov., an actinobacterium isolated from an Indonesian hot spring.</title>
        <authorList>
            <person name="Kusuma A.B."/>
            <person name="Putra K.E."/>
            <person name="Nafisah S."/>
            <person name="Loh J."/>
            <person name="Nouioui I."/>
            <person name="Goodfellow M."/>
        </authorList>
    </citation>
    <scope>NUCLEOTIDE SEQUENCE</scope>
    <source>
        <strain evidence="10">MGRD01-02</strain>
    </source>
</reference>
<feature type="transmembrane region" description="Helical" evidence="8">
    <location>
        <begin position="20"/>
        <end position="39"/>
    </location>
</feature>
<feature type="transmembrane region" description="Helical" evidence="8">
    <location>
        <begin position="104"/>
        <end position="123"/>
    </location>
</feature>
<protein>
    <submittedName>
        <fullName evidence="10">DMT family transporter</fullName>
    </submittedName>
</protein>
<dbReference type="GO" id="GO:0005886">
    <property type="term" value="C:plasma membrane"/>
    <property type="evidence" value="ECO:0007669"/>
    <property type="project" value="UniProtKB-SubCell"/>
</dbReference>
<evidence type="ECO:0000313" key="10">
    <source>
        <dbReference type="EMBL" id="MBR7830372.1"/>
    </source>
</evidence>
<evidence type="ECO:0000313" key="11">
    <source>
        <dbReference type="Proteomes" id="UP000676325"/>
    </source>
</evidence>
<comment type="similarity">
    <text evidence="2">Belongs to the EamA transporter family.</text>
</comment>
<feature type="region of interest" description="Disordered" evidence="7">
    <location>
        <begin position="295"/>
        <end position="331"/>
    </location>
</feature>
<dbReference type="InterPro" id="IPR037185">
    <property type="entry name" value="EmrE-like"/>
</dbReference>
<proteinExistence type="inferred from homology"/>
<feature type="transmembrane region" description="Helical" evidence="8">
    <location>
        <begin position="45"/>
        <end position="63"/>
    </location>
</feature>
<feature type="transmembrane region" description="Helical" evidence="8">
    <location>
        <begin position="214"/>
        <end position="234"/>
    </location>
</feature>
<comment type="subcellular location">
    <subcellularLocation>
        <location evidence="1">Cell membrane</location>
        <topology evidence="1">Multi-pass membrane protein</topology>
    </subcellularLocation>
</comment>
<dbReference type="Pfam" id="PF00892">
    <property type="entry name" value="EamA"/>
    <property type="match status" value="2"/>
</dbReference>
<feature type="domain" description="EamA" evidence="9">
    <location>
        <begin position="19"/>
        <end position="145"/>
    </location>
</feature>
<dbReference type="PANTHER" id="PTHR42920">
    <property type="entry name" value="OS03G0707200 PROTEIN-RELATED"/>
    <property type="match status" value="1"/>
</dbReference>
<feature type="transmembrane region" description="Helical" evidence="8">
    <location>
        <begin position="246"/>
        <end position="264"/>
    </location>
</feature>
<evidence type="ECO:0000256" key="4">
    <source>
        <dbReference type="ARBA" id="ARBA00022692"/>
    </source>
</evidence>
<evidence type="ECO:0000256" key="2">
    <source>
        <dbReference type="ARBA" id="ARBA00007362"/>
    </source>
</evidence>
<dbReference type="InterPro" id="IPR051258">
    <property type="entry name" value="Diverse_Substrate_Transporter"/>
</dbReference>
<feature type="domain" description="EamA" evidence="9">
    <location>
        <begin position="158"/>
        <end position="287"/>
    </location>
</feature>
<evidence type="ECO:0000256" key="6">
    <source>
        <dbReference type="ARBA" id="ARBA00023136"/>
    </source>
</evidence>
<keyword evidence="6 8" id="KW-0472">Membrane</keyword>
<evidence type="ECO:0000256" key="3">
    <source>
        <dbReference type="ARBA" id="ARBA00022475"/>
    </source>
</evidence>
<dbReference type="EMBL" id="JAGSOH010000128">
    <property type="protein sequence ID" value="MBR7830372.1"/>
    <property type="molecule type" value="Genomic_DNA"/>
</dbReference>
<keyword evidence="5 8" id="KW-1133">Transmembrane helix</keyword>
<accession>A0A941EFC6</accession>
<keyword evidence="11" id="KW-1185">Reference proteome</keyword>
<sequence>MLHTATSRARRPAFGRHDLALVAVTMVWGSTFLIIHIAMRHSGPLFFVGLRFTTAGLFTLLLFPAALRGATRRELGAGALIGATLAVGYGMQTYGLQTIPSSTSAFITALYVPLVPLFQWLIMRRPPKPAGLAGIACAFTGLLLLAGPNGTSLHFSAGELATLGAAISAAAEIVLIGRYAGNVDLRRITVIQLLTAGLLSFLAMPATGESIPSFSWIWLAAAVGLGLATALIQLTMNWAQASVPPMRATVIYAGEPVWAGLIGWLSGDQLPALAVAGAGLIVLGVLVGELRLPRRDRDGDGDGNGDGDRDRDRDTDRGRDRDSYRDRVASR</sequence>
<name>A0A941EFC6_9ACTN</name>
<dbReference type="InterPro" id="IPR000620">
    <property type="entry name" value="EamA_dom"/>
</dbReference>
<feature type="transmembrane region" description="Helical" evidence="8">
    <location>
        <begin position="270"/>
        <end position="288"/>
    </location>
</feature>
<keyword evidence="3" id="KW-1003">Cell membrane</keyword>
<feature type="transmembrane region" description="Helical" evidence="8">
    <location>
        <begin position="188"/>
        <end position="208"/>
    </location>
</feature>
<feature type="transmembrane region" description="Helical" evidence="8">
    <location>
        <begin position="75"/>
        <end position="92"/>
    </location>
</feature>
<feature type="transmembrane region" description="Helical" evidence="8">
    <location>
        <begin position="153"/>
        <end position="176"/>
    </location>
</feature>
<keyword evidence="4 8" id="KW-0812">Transmembrane</keyword>
<dbReference type="Proteomes" id="UP000676325">
    <property type="component" value="Unassembled WGS sequence"/>
</dbReference>
<evidence type="ECO:0000259" key="9">
    <source>
        <dbReference type="Pfam" id="PF00892"/>
    </source>
</evidence>
<comment type="caution">
    <text evidence="10">The sequence shown here is derived from an EMBL/GenBank/DDBJ whole genome shotgun (WGS) entry which is preliminary data.</text>
</comment>
<evidence type="ECO:0000256" key="5">
    <source>
        <dbReference type="ARBA" id="ARBA00022989"/>
    </source>
</evidence>
<dbReference type="PANTHER" id="PTHR42920:SF5">
    <property type="entry name" value="EAMA DOMAIN-CONTAINING PROTEIN"/>
    <property type="match status" value="1"/>
</dbReference>